<evidence type="ECO:0000256" key="1">
    <source>
        <dbReference type="ARBA" id="ARBA00022448"/>
    </source>
</evidence>
<dbReference type="SUPFAM" id="SSF142019">
    <property type="entry name" value="Nqo1 FMN-binding domain-like"/>
    <property type="match status" value="1"/>
</dbReference>
<feature type="domain" description="4Fe-4S ferredoxin-type" evidence="10">
    <location>
        <begin position="400"/>
        <end position="429"/>
    </location>
</feature>
<dbReference type="GO" id="GO:0009055">
    <property type="term" value="F:electron transfer activity"/>
    <property type="evidence" value="ECO:0007669"/>
    <property type="project" value="InterPro"/>
</dbReference>
<dbReference type="PROSITE" id="PS51379">
    <property type="entry name" value="4FE4S_FER_2"/>
    <property type="match status" value="2"/>
</dbReference>
<evidence type="ECO:0000256" key="2">
    <source>
        <dbReference type="ARBA" id="ARBA00022485"/>
    </source>
</evidence>
<keyword evidence="8" id="KW-1278">Translocase</keyword>
<dbReference type="PANTHER" id="PTHR43034">
    <property type="entry name" value="ION-TRANSLOCATING OXIDOREDUCTASE COMPLEX SUBUNIT C"/>
    <property type="match status" value="1"/>
</dbReference>
<evidence type="ECO:0000313" key="12">
    <source>
        <dbReference type="Proteomes" id="UP000305881"/>
    </source>
</evidence>
<dbReference type="HAMAP" id="MF_00461">
    <property type="entry name" value="RsxC_RnfC"/>
    <property type="match status" value="1"/>
</dbReference>
<proteinExistence type="inferred from homology"/>
<comment type="subcellular location">
    <subcellularLocation>
        <location evidence="8">Cell inner membrane</location>
        <topology evidence="8">Peripheral membrane protein</topology>
    </subcellularLocation>
</comment>
<dbReference type="InterPro" id="IPR019554">
    <property type="entry name" value="Soluble_ligand-bd"/>
</dbReference>
<dbReference type="PANTHER" id="PTHR43034:SF2">
    <property type="entry name" value="ION-TRANSLOCATING OXIDOREDUCTASE COMPLEX SUBUNIT C"/>
    <property type="match status" value="1"/>
</dbReference>
<feature type="compositionally biased region" description="Basic and acidic residues" evidence="9">
    <location>
        <begin position="14"/>
        <end position="23"/>
    </location>
</feature>
<dbReference type="GO" id="GO:0022900">
    <property type="term" value="P:electron transport chain"/>
    <property type="evidence" value="ECO:0007669"/>
    <property type="project" value="UniProtKB-UniRule"/>
</dbReference>
<evidence type="ECO:0000256" key="3">
    <source>
        <dbReference type="ARBA" id="ARBA00022723"/>
    </source>
</evidence>
<dbReference type="AlphaFoldDB" id="A0A4P9URW5"/>
<comment type="similarity">
    <text evidence="8">Belongs to the 4Fe4S bacterial-type ferredoxin family. RnfC subfamily.</text>
</comment>
<dbReference type="EMBL" id="CP035467">
    <property type="protein sequence ID" value="QCW84244.1"/>
    <property type="molecule type" value="Genomic_DNA"/>
</dbReference>
<evidence type="ECO:0000256" key="4">
    <source>
        <dbReference type="ARBA" id="ARBA00022737"/>
    </source>
</evidence>
<dbReference type="RefSeq" id="WP_026130301.1">
    <property type="nucleotide sequence ID" value="NZ_CP035467.1"/>
</dbReference>
<keyword evidence="4 8" id="KW-0677">Repeat</keyword>
<dbReference type="InterPro" id="IPR037225">
    <property type="entry name" value="Nuo51_FMN-bd_sf"/>
</dbReference>
<dbReference type="OrthoDB" id="9767754at2"/>
<dbReference type="STRING" id="675511.GCA_000341735_03451"/>
<keyword evidence="1 8" id="KW-0813">Transport</keyword>
<keyword evidence="8" id="KW-1003">Cell membrane</keyword>
<feature type="domain" description="4Fe-4S ferredoxin-type" evidence="10">
    <location>
        <begin position="359"/>
        <end position="388"/>
    </location>
</feature>
<dbReference type="Pfam" id="PF13375">
    <property type="entry name" value="RnfC_N"/>
    <property type="match status" value="1"/>
</dbReference>
<dbReference type="InterPro" id="IPR010208">
    <property type="entry name" value="Ion_transpt_RnfC/RsxC"/>
</dbReference>
<feature type="binding site" evidence="8">
    <location>
        <position position="415"/>
    </location>
    <ligand>
        <name>[4Fe-4S] cluster</name>
        <dbReference type="ChEBI" id="CHEBI:49883"/>
        <label>2</label>
    </ligand>
</feature>
<feature type="binding site" evidence="8">
    <location>
        <position position="379"/>
    </location>
    <ligand>
        <name>[4Fe-4S] cluster</name>
        <dbReference type="ChEBI" id="CHEBI:49883"/>
        <label>2</label>
    </ligand>
</feature>
<dbReference type="InterPro" id="IPR011538">
    <property type="entry name" value="Nuo51_FMN-bd"/>
</dbReference>
<keyword evidence="12" id="KW-1185">Reference proteome</keyword>
<keyword evidence="6 8" id="KW-0408">Iron</keyword>
<evidence type="ECO:0000259" key="10">
    <source>
        <dbReference type="PROSITE" id="PS51379"/>
    </source>
</evidence>
<dbReference type="InterPro" id="IPR017896">
    <property type="entry name" value="4Fe4S_Fe-S-bd"/>
</dbReference>
<name>A0A4P9URW5_METBY</name>
<dbReference type="PROSITE" id="PS00198">
    <property type="entry name" value="4FE4S_FER_1"/>
    <property type="match status" value="2"/>
</dbReference>
<keyword evidence="3 8" id="KW-0479">Metal-binding</keyword>
<feature type="binding site" evidence="8">
    <location>
        <position position="409"/>
    </location>
    <ligand>
        <name>[4Fe-4S] cluster</name>
        <dbReference type="ChEBI" id="CHEBI:49883"/>
        <label>2</label>
    </ligand>
</feature>
<dbReference type="Pfam" id="PF01512">
    <property type="entry name" value="Complex1_51K"/>
    <property type="match status" value="1"/>
</dbReference>
<dbReference type="NCBIfam" id="NF003454">
    <property type="entry name" value="PRK05035.1"/>
    <property type="match status" value="1"/>
</dbReference>
<comment type="function">
    <text evidence="8">Part of a membrane-bound complex that couples electron transfer with translocation of ions across the membrane.</text>
</comment>
<feature type="region of interest" description="Disordered" evidence="9">
    <location>
        <begin position="1"/>
        <end position="26"/>
    </location>
</feature>
<gene>
    <name evidence="11" type="primary">rsxC</name>
    <name evidence="8" type="synonym">rnfC</name>
    <name evidence="11" type="ORF">EQU24_19930</name>
</gene>
<dbReference type="GO" id="GO:0051539">
    <property type="term" value="F:4 iron, 4 sulfur cluster binding"/>
    <property type="evidence" value="ECO:0007669"/>
    <property type="project" value="UniProtKB-KW"/>
</dbReference>
<keyword evidence="2 8" id="KW-0004">4Fe-4S</keyword>
<dbReference type="EC" id="7.-.-.-" evidence="8"/>
<organism evidence="11 12">
    <name type="scientific">Methylotuvimicrobium buryatense</name>
    <name type="common">Methylomicrobium buryatense</name>
    <dbReference type="NCBI Taxonomy" id="95641"/>
    <lineage>
        <taxon>Bacteria</taxon>
        <taxon>Pseudomonadati</taxon>
        <taxon>Pseudomonadota</taxon>
        <taxon>Gammaproteobacteria</taxon>
        <taxon>Methylococcales</taxon>
        <taxon>Methylococcaceae</taxon>
        <taxon>Methylotuvimicrobium</taxon>
    </lineage>
</organism>
<evidence type="ECO:0000256" key="5">
    <source>
        <dbReference type="ARBA" id="ARBA00022982"/>
    </source>
</evidence>
<comment type="cofactor">
    <cofactor evidence="8">
        <name>[4Fe-4S] cluster</name>
        <dbReference type="ChEBI" id="CHEBI:49883"/>
    </cofactor>
    <text evidence="8">Binds 2 [4Fe-4S] clusters per subunit.</text>
</comment>
<keyword evidence="8" id="KW-0997">Cell inner membrane</keyword>
<dbReference type="Pfam" id="PF10531">
    <property type="entry name" value="SLBB"/>
    <property type="match status" value="1"/>
</dbReference>
<protein>
    <recommendedName>
        <fullName evidence="8">Ion-translocating oxidoreductase complex subunit C</fullName>
        <ecNumber evidence="8">7.-.-.-</ecNumber>
    </recommendedName>
    <alternativeName>
        <fullName evidence="8">Rnf electron transport complex subunit C</fullName>
    </alternativeName>
</protein>
<dbReference type="Gene3D" id="3.40.50.11540">
    <property type="entry name" value="NADH-ubiquinone oxidoreductase 51kDa subunit"/>
    <property type="match status" value="1"/>
</dbReference>
<evidence type="ECO:0000256" key="7">
    <source>
        <dbReference type="ARBA" id="ARBA00023014"/>
    </source>
</evidence>
<dbReference type="Gene3D" id="1.10.1060.10">
    <property type="entry name" value="Alpha-helical ferredoxin"/>
    <property type="match status" value="1"/>
</dbReference>
<dbReference type="InterPro" id="IPR009051">
    <property type="entry name" value="Helical_ferredxn"/>
</dbReference>
<reference evidence="12" key="1">
    <citation type="journal article" date="2019" name="J. Bacteriol.">
        <title>A Mutagenic Screen Identifies a TonB-Dependent Receptor Required for the Lanthanide Metal Switch in the Type I Methanotroph 'Methylotuvimicrobium buryatense' 5GB1C.</title>
        <authorList>
            <person name="Groom J.D."/>
            <person name="Ford S.M."/>
            <person name="Pesesky M.W."/>
            <person name="Lidstrom M.E."/>
        </authorList>
    </citation>
    <scope>NUCLEOTIDE SEQUENCE [LARGE SCALE GENOMIC DNA]</scope>
    <source>
        <strain evidence="12">5GB1C</strain>
    </source>
</reference>
<evidence type="ECO:0000313" key="11">
    <source>
        <dbReference type="EMBL" id="QCW84244.1"/>
    </source>
</evidence>
<evidence type="ECO:0000256" key="6">
    <source>
        <dbReference type="ARBA" id="ARBA00023004"/>
    </source>
</evidence>
<feature type="binding site" evidence="8">
    <location>
        <position position="375"/>
    </location>
    <ligand>
        <name>[4Fe-4S] cluster</name>
        <dbReference type="ChEBI" id="CHEBI:49883"/>
        <label>1</label>
    </ligand>
</feature>
<dbReference type="GO" id="GO:0005886">
    <property type="term" value="C:plasma membrane"/>
    <property type="evidence" value="ECO:0007669"/>
    <property type="project" value="UniProtKB-SubCell"/>
</dbReference>
<dbReference type="KEGG" id="mbur:EQU24_19930"/>
<sequence>MLKFSSNTFKHGVHPPEHKEDTNKLPVRQFPFPPLIVLPMQQHIGKPAQVIVREGQEVARGQMLAKADGYLSVPMHAPVSGIVRKIANVPVIGGQKASGIYLETFPFSGQEVVEGAPVPLSASPEAILQGIQDAGIVGLGGAAFPTHVKLKIPEGKFCEHLIINGIECEPYLTTDHRVMLEQADDIFTGIRYLLRVTDAKQVIIGIEANKKDAADHLADRIPDDLPVKVKVVPVKYPQGAEKMLITALLGKEVPSGGFPIDVHAVAVNVATTAEIGRLLPHGRGIQERVVTITGPGIKKKGNYLIPIGTPLRFVLEHVGAAENLSEVYMGGPMMGVSASDLDLSIVKGTSGIVVFGDENVKRSDKIYPCIKCGACVDACPISLNPSRLGILAKSEAYDTMAEEYHLMDCFECGSCSYVCPSNIPLVQYFRVAKGIVRKRKSAVAHV</sequence>
<feature type="binding site" evidence="8">
    <location>
        <position position="372"/>
    </location>
    <ligand>
        <name>[4Fe-4S] cluster</name>
        <dbReference type="ChEBI" id="CHEBI:49883"/>
        <label>1</label>
    </ligand>
</feature>
<keyword evidence="8" id="KW-0472">Membrane</keyword>
<feature type="binding site" evidence="8">
    <location>
        <position position="369"/>
    </location>
    <ligand>
        <name>[4Fe-4S] cluster</name>
        <dbReference type="ChEBI" id="CHEBI:49883"/>
        <label>1</label>
    </ligand>
</feature>
<feature type="binding site" evidence="8">
    <location>
        <position position="419"/>
    </location>
    <ligand>
        <name>[4Fe-4S] cluster</name>
        <dbReference type="ChEBI" id="CHEBI:49883"/>
        <label>1</label>
    </ligand>
</feature>
<evidence type="ECO:0000256" key="8">
    <source>
        <dbReference type="HAMAP-Rule" id="MF_00461"/>
    </source>
</evidence>
<dbReference type="Proteomes" id="UP000305881">
    <property type="component" value="Chromosome"/>
</dbReference>
<keyword evidence="5 8" id="KW-0249">Electron transport</keyword>
<dbReference type="SUPFAM" id="SSF46548">
    <property type="entry name" value="alpha-helical ferredoxin"/>
    <property type="match status" value="1"/>
</dbReference>
<dbReference type="InterPro" id="IPR017900">
    <property type="entry name" value="4Fe4S_Fe_S_CS"/>
</dbReference>
<accession>A0A4P9URW5</accession>
<feature type="binding site" evidence="8">
    <location>
        <position position="412"/>
    </location>
    <ligand>
        <name>[4Fe-4S] cluster</name>
        <dbReference type="ChEBI" id="CHEBI:49883"/>
        <label>2</label>
    </ligand>
</feature>
<dbReference type="Pfam" id="PF12838">
    <property type="entry name" value="Fer4_7"/>
    <property type="match status" value="1"/>
</dbReference>
<dbReference type="GO" id="GO:0046872">
    <property type="term" value="F:metal ion binding"/>
    <property type="evidence" value="ECO:0007669"/>
    <property type="project" value="UniProtKB-KW"/>
</dbReference>
<keyword evidence="7 8" id="KW-0411">Iron-sulfur</keyword>
<evidence type="ECO:0000256" key="9">
    <source>
        <dbReference type="SAM" id="MobiDB-lite"/>
    </source>
</evidence>
<comment type="subunit">
    <text evidence="8">The complex is composed of six subunits: RnfA, RnfB, RnfC, RnfD, RnfE and RnfG.</text>
</comment>
<dbReference type="NCBIfam" id="TIGR01945">
    <property type="entry name" value="rnfC"/>
    <property type="match status" value="1"/>
</dbReference>
<dbReference type="InterPro" id="IPR026902">
    <property type="entry name" value="RnfC_N"/>
</dbReference>